<dbReference type="GO" id="GO:0003677">
    <property type="term" value="F:DNA binding"/>
    <property type="evidence" value="ECO:0007669"/>
    <property type="project" value="UniProtKB-UniRule"/>
</dbReference>
<dbReference type="Gene3D" id="1.10.357.10">
    <property type="entry name" value="Tetracycline Repressor, domain 2"/>
    <property type="match status" value="1"/>
</dbReference>
<reference evidence="6 9" key="2">
    <citation type="submission" date="2020-08" db="EMBL/GenBank/DDBJ databases">
        <title>Sequencing the genomes of 1000 actinobacteria strains.</title>
        <authorList>
            <person name="Klenk H.-P."/>
        </authorList>
    </citation>
    <scope>NUCLEOTIDE SEQUENCE [LARGE SCALE GENOMIC DNA]</scope>
    <source>
        <strain evidence="6 9">DSM 16678</strain>
    </source>
</reference>
<feature type="domain" description="HTH tetR-type" evidence="5">
    <location>
        <begin position="17"/>
        <end position="77"/>
    </location>
</feature>
<dbReference type="OrthoDB" id="4214267at2"/>
<evidence type="ECO:0000313" key="7">
    <source>
        <dbReference type="EMBL" id="PZA21312.1"/>
    </source>
</evidence>
<name>A0A323V923_9ACTN</name>
<dbReference type="SUPFAM" id="SSF46689">
    <property type="entry name" value="Homeodomain-like"/>
    <property type="match status" value="1"/>
</dbReference>
<keyword evidence="2 4" id="KW-0238">DNA-binding</keyword>
<reference evidence="7 8" key="1">
    <citation type="submission" date="2018-06" db="EMBL/GenBank/DDBJ databases">
        <title>Draft genome sequence of Modestobacter versicolor CP153-2.</title>
        <authorList>
            <person name="Gundlapally S.R."/>
        </authorList>
    </citation>
    <scope>NUCLEOTIDE SEQUENCE [LARGE SCALE GENOMIC DNA]</scope>
    <source>
        <strain evidence="7 8">CP153-2</strain>
    </source>
</reference>
<dbReference type="PROSITE" id="PS50977">
    <property type="entry name" value="HTH_TETR_2"/>
    <property type="match status" value="1"/>
</dbReference>
<dbReference type="Pfam" id="PF00440">
    <property type="entry name" value="TetR_N"/>
    <property type="match status" value="1"/>
</dbReference>
<evidence type="ECO:0000256" key="1">
    <source>
        <dbReference type="ARBA" id="ARBA00023015"/>
    </source>
</evidence>
<dbReference type="Proteomes" id="UP000247602">
    <property type="component" value="Unassembled WGS sequence"/>
</dbReference>
<dbReference type="AlphaFoldDB" id="A0A323V923"/>
<keyword evidence="3" id="KW-0804">Transcription</keyword>
<keyword evidence="1" id="KW-0805">Transcription regulation</keyword>
<dbReference type="SUPFAM" id="SSF48498">
    <property type="entry name" value="Tetracyclin repressor-like, C-terminal domain"/>
    <property type="match status" value="1"/>
</dbReference>
<dbReference type="Proteomes" id="UP000580718">
    <property type="component" value="Unassembled WGS sequence"/>
</dbReference>
<dbReference type="EMBL" id="JACIBU010000001">
    <property type="protein sequence ID" value="MBB3677872.1"/>
    <property type="molecule type" value="Genomic_DNA"/>
</dbReference>
<evidence type="ECO:0000256" key="2">
    <source>
        <dbReference type="ARBA" id="ARBA00023125"/>
    </source>
</evidence>
<comment type="caution">
    <text evidence="7">The sequence shown here is derived from an EMBL/GenBank/DDBJ whole genome shotgun (WGS) entry which is preliminary data.</text>
</comment>
<evidence type="ECO:0000259" key="5">
    <source>
        <dbReference type="PROSITE" id="PS50977"/>
    </source>
</evidence>
<evidence type="ECO:0000256" key="3">
    <source>
        <dbReference type="ARBA" id="ARBA00023163"/>
    </source>
</evidence>
<dbReference type="InterPro" id="IPR036271">
    <property type="entry name" value="Tet_transcr_reg_TetR-rel_C_sf"/>
</dbReference>
<dbReference type="PANTHER" id="PTHR47506:SF3">
    <property type="entry name" value="HTH-TYPE TRANSCRIPTIONAL REGULATOR LMRA"/>
    <property type="match status" value="1"/>
</dbReference>
<evidence type="ECO:0000313" key="8">
    <source>
        <dbReference type="Proteomes" id="UP000247602"/>
    </source>
</evidence>
<dbReference type="PRINTS" id="PR00455">
    <property type="entry name" value="HTHTETR"/>
</dbReference>
<feature type="DNA-binding region" description="H-T-H motif" evidence="4">
    <location>
        <begin position="40"/>
        <end position="59"/>
    </location>
</feature>
<dbReference type="RefSeq" id="WP_110552321.1">
    <property type="nucleotide sequence ID" value="NZ_JACIBU010000001.1"/>
</dbReference>
<evidence type="ECO:0000313" key="6">
    <source>
        <dbReference type="EMBL" id="MBB3677872.1"/>
    </source>
</evidence>
<sequence length="200" mass="21347">MLIEAAFAAASSGPRAPTARDRLLRTAGRLFYAEGIKAVSVDRLLVEAGTTRATFYRHFAGKQDLVLAYLGTVDAHLRAHVDEVLASGAGPEPLLYGIAEEIGGDICGPGFRGCPFLNAAAEHPDADDPVHRAVLAHRQWFSGVVTDALIRLGHPRAEAAARQLVMLRDGAMAAGHLSDPDVVRESLLTGTKDLLDFSRN</sequence>
<dbReference type="InterPro" id="IPR009057">
    <property type="entry name" value="Homeodomain-like_sf"/>
</dbReference>
<protein>
    <submittedName>
        <fullName evidence="6">AcrR family transcriptional regulator</fullName>
    </submittedName>
    <submittedName>
        <fullName evidence="7">TetR family transcriptional regulator</fullName>
    </submittedName>
</protein>
<gene>
    <name evidence="7" type="ORF">DMO24_10985</name>
    <name evidence="6" type="ORF">FHX36_003607</name>
</gene>
<proteinExistence type="predicted"/>
<dbReference type="PANTHER" id="PTHR47506">
    <property type="entry name" value="TRANSCRIPTIONAL REGULATORY PROTEIN"/>
    <property type="match status" value="1"/>
</dbReference>
<dbReference type="EMBL" id="QKNV01000098">
    <property type="protein sequence ID" value="PZA21312.1"/>
    <property type="molecule type" value="Genomic_DNA"/>
</dbReference>
<organism evidence="7 8">
    <name type="scientific">Modestobacter versicolor</name>
    <dbReference type="NCBI Taxonomy" id="429133"/>
    <lineage>
        <taxon>Bacteria</taxon>
        <taxon>Bacillati</taxon>
        <taxon>Actinomycetota</taxon>
        <taxon>Actinomycetes</taxon>
        <taxon>Geodermatophilales</taxon>
        <taxon>Geodermatophilaceae</taxon>
        <taxon>Modestobacter</taxon>
    </lineage>
</organism>
<evidence type="ECO:0000256" key="4">
    <source>
        <dbReference type="PROSITE-ProRule" id="PRU00335"/>
    </source>
</evidence>
<keyword evidence="8" id="KW-1185">Reference proteome</keyword>
<accession>A0A323V923</accession>
<evidence type="ECO:0000313" key="9">
    <source>
        <dbReference type="Proteomes" id="UP000580718"/>
    </source>
</evidence>
<dbReference type="InterPro" id="IPR001647">
    <property type="entry name" value="HTH_TetR"/>
</dbReference>